<dbReference type="InterPro" id="IPR009048">
    <property type="entry name" value="A-macroglobulin_rcpt-bd"/>
</dbReference>
<dbReference type="PANTHER" id="PTHR11412">
    <property type="entry name" value="MACROGLOBULIN / COMPLEMENT"/>
    <property type="match status" value="1"/>
</dbReference>
<dbReference type="Gene3D" id="1.50.10.20">
    <property type="match status" value="1"/>
</dbReference>
<dbReference type="Gene3D" id="2.60.40.10">
    <property type="entry name" value="Immunoglobulins"/>
    <property type="match status" value="2"/>
</dbReference>
<dbReference type="GO" id="GO:0005615">
    <property type="term" value="C:extracellular space"/>
    <property type="evidence" value="ECO:0007669"/>
    <property type="project" value="InterPro"/>
</dbReference>
<feature type="non-terminal residue" evidence="4">
    <location>
        <position position="2017"/>
    </location>
</feature>
<dbReference type="Pfam" id="PF00207">
    <property type="entry name" value="A2M"/>
    <property type="match status" value="1"/>
</dbReference>
<name>A0A835L1M9_SPOEX</name>
<dbReference type="InterPro" id="IPR011625">
    <property type="entry name" value="A2M_N_BRD"/>
</dbReference>
<gene>
    <name evidence="4" type="ORF">HW555_010355</name>
</gene>
<evidence type="ECO:0000259" key="1">
    <source>
        <dbReference type="SMART" id="SM01359"/>
    </source>
</evidence>
<dbReference type="Gene3D" id="2.20.130.20">
    <property type="match status" value="1"/>
</dbReference>
<feature type="domain" description="Alpha-2-macroglobulin bait region" evidence="1">
    <location>
        <begin position="559"/>
        <end position="688"/>
    </location>
</feature>
<evidence type="ECO:0000313" key="5">
    <source>
        <dbReference type="Proteomes" id="UP000648187"/>
    </source>
</evidence>
<dbReference type="Pfam" id="PF07677">
    <property type="entry name" value="A2M_recep"/>
    <property type="match status" value="1"/>
</dbReference>
<dbReference type="InterPro" id="IPR013783">
    <property type="entry name" value="Ig-like_fold"/>
</dbReference>
<evidence type="ECO:0000259" key="3">
    <source>
        <dbReference type="SMART" id="SM01361"/>
    </source>
</evidence>
<dbReference type="Pfam" id="PF07703">
    <property type="entry name" value="A2M_BRD"/>
    <property type="match status" value="1"/>
</dbReference>
<comment type="caution">
    <text evidence="4">The sequence shown here is derived from an EMBL/GenBank/DDBJ whole genome shotgun (WGS) entry which is preliminary data.</text>
</comment>
<dbReference type="SUPFAM" id="SSF48239">
    <property type="entry name" value="Terpenoid cyclases/Protein prenyltransferases"/>
    <property type="match status" value="1"/>
</dbReference>
<dbReference type="GO" id="GO:0004866">
    <property type="term" value="F:endopeptidase inhibitor activity"/>
    <property type="evidence" value="ECO:0007669"/>
    <property type="project" value="InterPro"/>
</dbReference>
<proteinExistence type="predicted"/>
<evidence type="ECO:0008006" key="6">
    <source>
        <dbReference type="Google" id="ProtNLM"/>
    </source>
</evidence>
<dbReference type="Gene3D" id="2.60.40.1930">
    <property type="match status" value="2"/>
</dbReference>
<sequence length="2017" mass="224985">GRDGVGNAGTKVQVPNPCTDRNHMFLAPGVLTAGSMNRACISRFYTEGPARMTLTLLTEDRQTNSASRELAAGDGGCLDINVPLLPNSKADLVVNIRYPEGQCVWERRVPLRISSGRVVVLSTERARYRPGETVRLRILALRQTSRLPMETYYKMRPVDTITQIDAATDTRIEEVWLEGPRGAWEGSRVTQWQRVRTRLGLAQLHYQLDELAPTGRWTLRARLSDGSQGTTAFWVGNYELPPFQLSVRHAPKVLRTSERLVWTVCVRYPWSEAVEGMLVIRLRGAGGGSGGIRTAVQLRAPKACHRHAAAAKRVGLDGTDPPDVVVADFSFQEEGTRIWQNTTVVSQVVDKPISLEFLTKHRAVISPGLPYRLKVKATRWDDKPAAKELIRVCRHQANFPDKQQLIKKRETMCAEGATDDNGIARLLFSAGEDATPFYRFEAQLSNDTSIVAAPLTLPVRRSSSVHAALGPLKAESRQARTFVPLYLNTNNTSKPFTVHFVVITRGGIIYRWGATTQCPTSNSGDQIRTAARNTKCPDLVQRDVVMTQRDHSEPQTNTLTIQADNHKRQYRSTGNLLQETQGSKYLSTTKITDVSDALLDRHQLRVMLPIKVSHQMCPDSHLIAYFYHEGELVSASKHFEMEECFINKVEATWLNRQAQPGSTVTLQISTPGPALCALTVLDTAAKWTQPPQPPKEQLMNSLRRLIDSHRNLTEFDAAGVCFLNSDTLELPSSSIDLTASWLAAAGVRLIGGDAPNRQHCIPRPPALLVAEETNAPRSDFSEAWLWRLLGIGSNGTGAATAHAPDSITKYEAGAICVSRNGVAISPPAVLQVFREFFIHADSPKRLRRGDSTIIRYRIFNYLYEPLSVQIQILTDPHVEGPKELVESACVKARSSIARRVEIRARVAAPARISIRAKAVSDGNCGNVTSGRTGVSDEVIIRIAVEPEGVPVHEQKSIILCGNKTSEAGPSEVLWTWTPVKAVPGTETLTMWAVGDVTGPLLAYVHPSGGFSAFGPSDATSSTWLTAFVVKHMRRAHKLLWPNLQVPTAIIRAERWLLNQQMENGCFRNEGQVFHRELKAKTPTRAYANALLAYAYIKLDRYEEELRYTNEASLRRMVGGLEQDEGIKHVLNLMKMAKKNGEYVWWETIALEALSVWSSQTVETNLNVTARCSRLDHRATLQPGVKIPDVIKMRPGERLTVSVEGTGCALIQATRAYHVMSTDTTPRDKQLSVQVSVHTDGPFDCDNNGTSCYCAAVIEACVLWTGSFPEMALMEVTLPGGFGADAQLLYSQLGKTSSLLRRIELTPSNSRATFYLGTRDGSDTSDHVGHQCYKIHATGPRVKTRPAYARVQDYYVPAINDTQVYTIPEECPPRIVHEADDYRTSDNLYSKARATDSDDIVITHEFSFDDIPEGIPLEDPLLYDHLTENENYRTPENQQEVAKLELNNMNAQNDGPSQKVANIHTPPENMKALQPTEQVYSNFDNVVNGYFCENDATTISNINDIINKDTGKTNNFANAVTSVVKPGHHQSVSPPVSVQYTSNDRNFDKVINENLRTDDSLPNNEKTDNMESFLEKIDDITRLSEEIDTIHRQFHSGETHDHFANIVRGNTDVTKTTVTAMHHTLSTSPDHKISESATNDTTSRNIELVTGLNETLNYQSNLDKKLIESLASNKPMNKDSHTSNENLMTLENSEGDQQNSDAIDSENITTELKNKATKDKNHESQLDTKNNLVHEIDNLNKIAHRQLDETRAKFDVHQIDYTQMYALNADVDFISNKNYNNAVDNYFEQANKENEIKRSFKEHTPDVQVSEQMVPPGIEGPVPVSVLPPPGFVAPAGDSRRMNYQRIPFEDPNRAEVSLPRNFGRQQSQLIDPKLSLDMDLPFGHDTSGGFESFPAFHQPLTFPGYRRMLSLYPGYSQYPKERVLRSSRLMGGTKRKIRERDLTSNGPYFYDKPDAIEKFFIPMHNDSHDRVVSLEKSNDSSFTGLTPKPGTTALSVLMVDMSVLSVDFLRCAYQIKS</sequence>
<dbReference type="SMART" id="SM01359">
    <property type="entry name" value="A2M_N_2"/>
    <property type="match status" value="1"/>
</dbReference>
<dbReference type="SMART" id="SM01360">
    <property type="entry name" value="A2M"/>
    <property type="match status" value="1"/>
</dbReference>
<protein>
    <recommendedName>
        <fullName evidence="6">Alpha-2-macroglobulin-like protein 1</fullName>
    </recommendedName>
</protein>
<accession>A0A835L1M9</accession>
<evidence type="ECO:0000313" key="4">
    <source>
        <dbReference type="EMBL" id="KAF9410625.1"/>
    </source>
</evidence>
<dbReference type="EMBL" id="JACKWZ010000255">
    <property type="protein sequence ID" value="KAF9410625.1"/>
    <property type="molecule type" value="Genomic_DNA"/>
</dbReference>
<dbReference type="InterPro" id="IPR036595">
    <property type="entry name" value="A-macroglobulin_rcpt-bd_sf"/>
</dbReference>
<feature type="domain" description="Alpha-2-macroglobulin" evidence="2">
    <location>
        <begin position="783"/>
        <end position="872"/>
    </location>
</feature>
<dbReference type="Proteomes" id="UP000648187">
    <property type="component" value="Unassembled WGS sequence"/>
</dbReference>
<dbReference type="Pfam" id="PF07678">
    <property type="entry name" value="TED_complement"/>
    <property type="match status" value="1"/>
</dbReference>
<dbReference type="InterPro" id="IPR008930">
    <property type="entry name" value="Terpenoid_cyclase/PrenylTrfase"/>
</dbReference>
<dbReference type="InterPro" id="IPR050473">
    <property type="entry name" value="A2M/Complement_sys"/>
</dbReference>
<organism evidence="4 5">
    <name type="scientific">Spodoptera exigua</name>
    <name type="common">Beet armyworm</name>
    <name type="synonym">Noctua fulgens</name>
    <dbReference type="NCBI Taxonomy" id="7107"/>
    <lineage>
        <taxon>Eukaryota</taxon>
        <taxon>Metazoa</taxon>
        <taxon>Ecdysozoa</taxon>
        <taxon>Arthropoda</taxon>
        <taxon>Hexapoda</taxon>
        <taxon>Insecta</taxon>
        <taxon>Pterygota</taxon>
        <taxon>Neoptera</taxon>
        <taxon>Endopterygota</taxon>
        <taxon>Lepidoptera</taxon>
        <taxon>Glossata</taxon>
        <taxon>Ditrysia</taxon>
        <taxon>Noctuoidea</taxon>
        <taxon>Noctuidae</taxon>
        <taxon>Amphipyrinae</taxon>
        <taxon>Spodoptera</taxon>
    </lineage>
</organism>
<dbReference type="PANTHER" id="PTHR11412:SF171">
    <property type="entry name" value="PREGNANCY ZONE PROTEIN-LIKE PROTEIN"/>
    <property type="match status" value="1"/>
</dbReference>
<dbReference type="SMART" id="SM01361">
    <property type="entry name" value="A2M_recep"/>
    <property type="match status" value="1"/>
</dbReference>
<dbReference type="SUPFAM" id="SSF49410">
    <property type="entry name" value="Alpha-macroglobulin receptor domain"/>
    <property type="match status" value="1"/>
</dbReference>
<dbReference type="Gene3D" id="2.60.40.690">
    <property type="entry name" value="Alpha-macroglobulin, receptor-binding domain"/>
    <property type="match status" value="1"/>
</dbReference>
<keyword evidence="5" id="KW-1185">Reference proteome</keyword>
<evidence type="ECO:0000259" key="2">
    <source>
        <dbReference type="SMART" id="SM01360"/>
    </source>
</evidence>
<feature type="domain" description="Alpha-macroglobulin receptor-binding" evidence="3">
    <location>
        <begin position="1268"/>
        <end position="1364"/>
    </location>
</feature>
<dbReference type="InterPro" id="IPR011626">
    <property type="entry name" value="Alpha-macroglobulin_TED"/>
</dbReference>
<dbReference type="InterPro" id="IPR001599">
    <property type="entry name" value="Macroglobln_a2"/>
</dbReference>
<reference evidence="4" key="1">
    <citation type="submission" date="2020-08" db="EMBL/GenBank/DDBJ databases">
        <title>Spodoptera exigua strain:BAW_Kor-Di-RS1 Genome sequencing and assembly.</title>
        <authorList>
            <person name="Kim J."/>
            <person name="Nam H.Y."/>
            <person name="Kwon M."/>
            <person name="Choi J.H."/>
            <person name="Cho S.R."/>
            <person name="Kim G.-H."/>
        </authorList>
    </citation>
    <scope>NUCLEOTIDE SEQUENCE</scope>
    <source>
        <strain evidence="4">BAW_Kor-Di-RS1</strain>
        <tissue evidence="4">Whole-body</tissue>
    </source>
</reference>